<feature type="coiled-coil region" evidence="14">
    <location>
        <begin position="8"/>
        <end position="35"/>
    </location>
</feature>
<dbReference type="InterPro" id="IPR000594">
    <property type="entry name" value="ThiF_NAD_FAD-bd"/>
</dbReference>
<comment type="catalytic activity">
    <reaction evidence="13">
        <text>[molybdopterin-synthase sulfur-carrier protein]-C-terminal Gly-Gly-AMP + S-sulfanyl-L-cysteinyl-[cysteine desulfurase] + AH2 = [molybdopterin-synthase sulfur-carrier protein]-C-terminal-Gly-aminoethanethioate + L-cysteinyl-[cysteine desulfurase] + A + AMP + 2 H(+)</text>
        <dbReference type="Rhea" id="RHEA:48612"/>
        <dbReference type="Rhea" id="RHEA-COMP:12157"/>
        <dbReference type="Rhea" id="RHEA-COMP:12158"/>
        <dbReference type="Rhea" id="RHEA-COMP:12159"/>
        <dbReference type="Rhea" id="RHEA-COMP:19907"/>
        <dbReference type="ChEBI" id="CHEBI:13193"/>
        <dbReference type="ChEBI" id="CHEBI:15378"/>
        <dbReference type="ChEBI" id="CHEBI:17499"/>
        <dbReference type="ChEBI" id="CHEBI:29950"/>
        <dbReference type="ChEBI" id="CHEBI:61963"/>
        <dbReference type="ChEBI" id="CHEBI:90618"/>
        <dbReference type="ChEBI" id="CHEBI:232372"/>
        <dbReference type="ChEBI" id="CHEBI:456215"/>
        <dbReference type="EC" id="2.8.1.11"/>
    </reaction>
</comment>
<dbReference type="InterPro" id="IPR035985">
    <property type="entry name" value="Ubiquitin-activating_enz"/>
</dbReference>
<keyword evidence="6 13" id="KW-0479">Metal-binding</keyword>
<feature type="binding site" evidence="13">
    <location>
        <position position="239"/>
    </location>
    <ligand>
        <name>Zn(2+)</name>
        <dbReference type="ChEBI" id="CHEBI:29105"/>
    </ligand>
</feature>
<feature type="binding site" evidence="13">
    <location>
        <position position="111"/>
    </location>
    <ligand>
        <name>ATP</name>
        <dbReference type="ChEBI" id="CHEBI:30616"/>
    </ligand>
</feature>
<evidence type="ECO:0000256" key="2">
    <source>
        <dbReference type="ARBA" id="ARBA00022490"/>
    </source>
</evidence>
<proteinExistence type="inferred from homology"/>
<name>A0A2S4PUB4_9PEZI</name>
<comment type="similarity">
    <text evidence="13">In the N-terminal section; belongs to the HesA/MoeB/ThiF family. UBA4 subfamily.</text>
</comment>
<evidence type="ECO:0000256" key="10">
    <source>
        <dbReference type="ARBA" id="ARBA00022840"/>
    </source>
</evidence>
<dbReference type="GO" id="GO:0006777">
    <property type="term" value="P:Mo-molybdopterin cofactor biosynthetic process"/>
    <property type="evidence" value="ECO:0007669"/>
    <property type="project" value="UniProtKB-UniRule"/>
</dbReference>
<evidence type="ECO:0000256" key="12">
    <source>
        <dbReference type="ARBA" id="ARBA00043893"/>
    </source>
</evidence>
<evidence type="ECO:0000256" key="7">
    <source>
        <dbReference type="ARBA" id="ARBA00022741"/>
    </source>
</evidence>
<feature type="binding site" evidence="13">
    <location>
        <begin position="118"/>
        <end position="122"/>
    </location>
    <ligand>
        <name>ATP</name>
        <dbReference type="ChEBI" id="CHEBI:30616"/>
    </ligand>
</feature>
<dbReference type="FunFam" id="3.40.250.10:FF:000014">
    <property type="entry name" value="Adenylyltransferase and sulfurtransferase MOCS3"/>
    <property type="match status" value="1"/>
</dbReference>
<keyword evidence="7 13" id="KW-0547">Nucleotide-binding</keyword>
<dbReference type="UniPathway" id="UPA00344"/>
<feature type="binding site" evidence="13">
    <location>
        <position position="135"/>
    </location>
    <ligand>
        <name>ATP</name>
        <dbReference type="ChEBI" id="CHEBI:30616"/>
    </ligand>
</feature>
<evidence type="ECO:0000313" key="16">
    <source>
        <dbReference type="EMBL" id="POS85625.1"/>
    </source>
</evidence>
<organism evidence="16 17">
    <name type="scientific">Erysiphe pulchra</name>
    <dbReference type="NCBI Taxonomy" id="225359"/>
    <lineage>
        <taxon>Eukaryota</taxon>
        <taxon>Fungi</taxon>
        <taxon>Dikarya</taxon>
        <taxon>Ascomycota</taxon>
        <taxon>Pezizomycotina</taxon>
        <taxon>Leotiomycetes</taxon>
        <taxon>Erysiphales</taxon>
        <taxon>Erysiphaceae</taxon>
        <taxon>Erysiphe</taxon>
    </lineage>
</organism>
<dbReference type="OrthoDB" id="10261062at2759"/>
<keyword evidence="3 13" id="KW-0808">Transferase</keyword>
<evidence type="ECO:0000256" key="9">
    <source>
        <dbReference type="ARBA" id="ARBA00022833"/>
    </source>
</evidence>
<keyword evidence="8" id="KW-0833">Ubl conjugation pathway</keyword>
<gene>
    <name evidence="13" type="primary">uba4</name>
    <name evidence="13" type="synonym">cnxF</name>
    <name evidence="16" type="ORF">EPUL_001301</name>
</gene>
<keyword evidence="9 13" id="KW-0862">Zinc</keyword>
<dbReference type="EMBL" id="PEDP01000545">
    <property type="protein sequence ID" value="POS85625.1"/>
    <property type="molecule type" value="Genomic_DNA"/>
</dbReference>
<dbReference type="EC" id="2.8.1.11" evidence="13"/>
<reference evidence="16 17" key="1">
    <citation type="submission" date="2017-10" db="EMBL/GenBank/DDBJ databases">
        <title>Development of genomic resources for the powdery mildew, Erysiphe pulchra.</title>
        <authorList>
            <person name="Wadl P.A."/>
            <person name="Mack B.M."/>
            <person name="Moore G."/>
            <person name="Beltz S.B."/>
        </authorList>
    </citation>
    <scope>NUCLEOTIDE SEQUENCE [LARGE SCALE GENOMIC DNA]</scope>
    <source>
        <strain evidence="16">Cflorida</strain>
    </source>
</reference>
<keyword evidence="10 13" id="KW-0067">ATP-binding</keyword>
<dbReference type="STRING" id="225359.A0A2S4PUB4"/>
<comment type="pathway">
    <text evidence="13">tRNA modification; 5-methoxycarbonylmethyl-2-thiouridine-tRNA biosynthesis.</text>
</comment>
<dbReference type="Pfam" id="PF00581">
    <property type="entry name" value="Rhodanese"/>
    <property type="match status" value="1"/>
</dbReference>
<sequence length="478" mass="53511">MDNTDVIVDELKRQIITTERELQRLKTRLASIETHKNLNKDLELQRKADIPKWHLLPEEYRRYGRQMIVPNIGIKASSKIVFCSYHWSRRLGCPAAAYLAGAGVGKIGLVDGDRVEISNLHRQIIHNTSTIGMYKVDSAYSNFSLNTFLIVVSLNPLCEYKAYATPLTPQNAEQIVSDYDFVLDCTDHPISRYLISDISLLLGKTLLSASALRGESQLITLNWPPLPAGNEAGGPCYRCIFPKSPPVESVVSCGDGGIIGPVVGLMGVLQAVEALRLLTDEIPLHSVGSKNASIGATMIMFSANSGLQFRNVRLKGRRKECMACSNQAMLTLEKLKSGKIDYEQFCGMTPSHTVLLDAKDRLQPDQFARQQNEGVEYLLVDVREKIQFDICNLPGSINVPFSKLQSLCAQRLKDYEKLEWLPEPLSPHVPIYIICRSGNDSQIATRKLKEMGMRRTVKDIVGGFKAWREIVDPTWPEY</sequence>
<evidence type="ECO:0000256" key="11">
    <source>
        <dbReference type="ARBA" id="ARBA00023268"/>
    </source>
</evidence>
<dbReference type="PROSITE" id="PS50206">
    <property type="entry name" value="RHODANESE_3"/>
    <property type="match status" value="1"/>
</dbReference>
<evidence type="ECO:0000256" key="4">
    <source>
        <dbReference type="ARBA" id="ARBA00022694"/>
    </source>
</evidence>
<feature type="domain" description="Rhodanese" evidence="15">
    <location>
        <begin position="373"/>
        <end position="476"/>
    </location>
</feature>
<keyword evidence="14" id="KW-0175">Coiled coil</keyword>
<dbReference type="Pfam" id="PF00899">
    <property type="entry name" value="ThiF"/>
    <property type="match status" value="1"/>
</dbReference>
<evidence type="ECO:0000256" key="8">
    <source>
        <dbReference type="ARBA" id="ARBA00022786"/>
    </source>
</evidence>
<dbReference type="GO" id="GO:0042292">
    <property type="term" value="F:URM1 activating enzyme activity"/>
    <property type="evidence" value="ECO:0007669"/>
    <property type="project" value="TreeGrafter"/>
</dbReference>
<keyword evidence="5" id="KW-0548">Nucleotidyltransferase</keyword>
<keyword evidence="11 13" id="KW-0511">Multifunctional enzyme</keyword>
<comment type="cofactor">
    <cofactor evidence="13">
        <name>Zn(2+)</name>
        <dbReference type="ChEBI" id="CHEBI:29105"/>
    </cofactor>
    <text evidence="13">Binds 1 zinc ion per subunit.</text>
</comment>
<dbReference type="HAMAP" id="MF_03049">
    <property type="entry name" value="MOCS3_Uba4"/>
    <property type="match status" value="1"/>
</dbReference>
<comment type="subcellular location">
    <subcellularLocation>
        <location evidence="1">Cytoplasm</location>
        <location evidence="1">Cytosol</location>
    </subcellularLocation>
</comment>
<dbReference type="UniPathway" id="UPA00988"/>
<evidence type="ECO:0000256" key="6">
    <source>
        <dbReference type="ARBA" id="ARBA00022723"/>
    </source>
</evidence>
<comment type="function">
    <text evidence="12">Plays a central role in 2-thiolation of mcm(5)S(2)U at tRNA wobble positions of cytosolic tRNA(Lys), tRNA(Glu) and tRNA(Gln). Also essential during biosynthesis of the molybdenum cofactor. Acts by mediating the C-terminal thiocarboxylation of sulfur carriers urm1 and mocs2a. Its N-terminus first activates urm1 and mocs2a as acyl-adenylates (-COAMP), then the persulfide sulfur on the catalytic cysteine is transferred to urm1 and mocs2a to form thiocarboxylation (-COSH) of their C-terminus. The reaction probably involves hydrogen sulfide that is generated from the persulfide intermediate and that acts as a nucleophile towards urm1 and mocs2a. Subsequently, a transient disulfide bond is formed. Does not use thiosulfate as sulfur donor; nfs1 probably acting as a sulfur donor for thiocarboxylation reactions.</text>
</comment>
<feature type="binding site" evidence="13">
    <location>
        <position position="324"/>
    </location>
    <ligand>
        <name>Zn(2+)</name>
        <dbReference type="ChEBI" id="CHEBI:29105"/>
    </ligand>
</feature>
<feature type="binding site" evidence="13">
    <location>
        <position position="321"/>
    </location>
    <ligand>
        <name>Zn(2+)</name>
        <dbReference type="ChEBI" id="CHEBI:29105"/>
    </ligand>
</feature>
<dbReference type="AlphaFoldDB" id="A0A2S4PUB4"/>
<dbReference type="PANTHER" id="PTHR10953:SF102">
    <property type="entry name" value="ADENYLYLTRANSFERASE AND SULFURTRANSFERASE MOCS3"/>
    <property type="match status" value="1"/>
</dbReference>
<dbReference type="SMART" id="SM00450">
    <property type="entry name" value="RHOD"/>
    <property type="match status" value="1"/>
</dbReference>
<feature type="active site" description="Glycyl thioester intermediate; for adenylyltransferase activity" evidence="13">
    <location>
        <position position="253"/>
    </location>
</feature>
<evidence type="ECO:0000256" key="14">
    <source>
        <dbReference type="SAM" id="Coils"/>
    </source>
</evidence>
<comment type="catalytic activity">
    <reaction evidence="13">
        <text>[molybdopterin-synthase sulfur-carrier protein]-C-terminal Gly-Gly + ATP + H(+) = [molybdopterin-synthase sulfur-carrier protein]-C-terminal Gly-Gly-AMP + diphosphate</text>
        <dbReference type="Rhea" id="RHEA:43616"/>
        <dbReference type="Rhea" id="RHEA-COMP:12159"/>
        <dbReference type="Rhea" id="RHEA-COMP:12202"/>
        <dbReference type="ChEBI" id="CHEBI:15378"/>
        <dbReference type="ChEBI" id="CHEBI:30616"/>
        <dbReference type="ChEBI" id="CHEBI:33019"/>
        <dbReference type="ChEBI" id="CHEBI:90618"/>
        <dbReference type="ChEBI" id="CHEBI:90778"/>
        <dbReference type="EC" id="2.7.7.80"/>
    </reaction>
</comment>
<accession>A0A2S4PUB4</accession>
<comment type="pathway">
    <text evidence="13">Cofactor biosynthesis; molybdopterin biosynthesis.</text>
</comment>
<feature type="binding site" evidence="13">
    <location>
        <begin position="187"/>
        <end position="188"/>
    </location>
    <ligand>
        <name>ATP</name>
        <dbReference type="ChEBI" id="CHEBI:30616"/>
    </ligand>
</feature>
<dbReference type="Proteomes" id="UP000237438">
    <property type="component" value="Unassembled WGS sequence"/>
</dbReference>
<dbReference type="SUPFAM" id="SSF69572">
    <property type="entry name" value="Activating enzymes of the ubiquitin-like proteins"/>
    <property type="match status" value="1"/>
</dbReference>
<dbReference type="Gene3D" id="3.40.50.720">
    <property type="entry name" value="NAD(P)-binding Rossmann-like Domain"/>
    <property type="match status" value="1"/>
</dbReference>
<dbReference type="GO" id="GO:0061605">
    <property type="term" value="F:molybdopterin-synthase adenylyltransferase activity"/>
    <property type="evidence" value="ECO:0007669"/>
    <property type="project" value="UniProtKB-EC"/>
</dbReference>
<evidence type="ECO:0000256" key="1">
    <source>
        <dbReference type="ARBA" id="ARBA00004514"/>
    </source>
</evidence>
<comment type="caution">
    <text evidence="13">Lacks conserved residue(s) required for the propagation of feature annotation.</text>
</comment>
<dbReference type="PANTHER" id="PTHR10953">
    <property type="entry name" value="UBIQUITIN-ACTIVATING ENZYME E1"/>
    <property type="match status" value="1"/>
</dbReference>
<dbReference type="EC" id="2.7.7.80" evidence="13"/>
<dbReference type="InterPro" id="IPR036873">
    <property type="entry name" value="Rhodanese-like_dom_sf"/>
</dbReference>
<dbReference type="CDD" id="cd00757">
    <property type="entry name" value="ThiF_MoeB_HesA_family"/>
    <property type="match status" value="1"/>
</dbReference>
<feature type="binding site" evidence="13">
    <location>
        <position position="236"/>
    </location>
    <ligand>
        <name>Zn(2+)</name>
        <dbReference type="ChEBI" id="CHEBI:29105"/>
    </ligand>
</feature>
<dbReference type="InterPro" id="IPR045886">
    <property type="entry name" value="ThiF/MoeB/HesA"/>
</dbReference>
<dbReference type="GO" id="GO:0061604">
    <property type="term" value="F:molybdopterin-synthase sulfurtransferase activity"/>
    <property type="evidence" value="ECO:0007669"/>
    <property type="project" value="UniProtKB-EC"/>
</dbReference>
<protein>
    <recommendedName>
        <fullName evidence="13">Adenylyltransferase and sulfurtransferase uba4</fullName>
    </recommendedName>
    <alternativeName>
        <fullName evidence="13">Common component for nitrate reductase and xanthine dehydrogenase protein F</fullName>
    </alternativeName>
    <alternativeName>
        <fullName evidence="13">Ubiquitin-like protein activator 4</fullName>
    </alternativeName>
    <domain>
        <recommendedName>
            <fullName evidence="13">Molybdopterin-synthase adenylyltransferase</fullName>
            <ecNumber evidence="13">2.7.7.80</ecNumber>
        </recommendedName>
        <alternativeName>
            <fullName evidence="13">Adenylyltransferase uba4</fullName>
        </alternativeName>
        <alternativeName>
            <fullName evidence="13">Sulfur carrier protein MOCS2A adenylyltransferase</fullName>
        </alternativeName>
    </domain>
    <domain>
        <recommendedName>
            <fullName evidence="13">Molybdopterin-synthase sulfurtransferase</fullName>
            <ecNumber evidence="13">2.8.1.11</ecNumber>
        </recommendedName>
        <alternativeName>
            <fullName evidence="13">Sulfurtransferase uba4</fullName>
        </alternativeName>
        <alternativeName>
            <fullName evidence="13">Sulfur carrier protein MOCS2A sulfurtransferase</fullName>
        </alternativeName>
    </domain>
</protein>
<feature type="active site" description="Cysteine persulfide intermediate; for sulfurtransferase activity" evidence="13">
    <location>
        <position position="435"/>
    </location>
</feature>
<dbReference type="GO" id="GO:0046872">
    <property type="term" value="F:metal ion binding"/>
    <property type="evidence" value="ECO:0007669"/>
    <property type="project" value="UniProtKB-KW"/>
</dbReference>
<dbReference type="InterPro" id="IPR001763">
    <property type="entry name" value="Rhodanese-like_dom"/>
</dbReference>
<evidence type="ECO:0000256" key="3">
    <source>
        <dbReference type="ARBA" id="ARBA00022679"/>
    </source>
</evidence>
<evidence type="ECO:0000313" key="17">
    <source>
        <dbReference type="Proteomes" id="UP000237438"/>
    </source>
</evidence>
<dbReference type="GO" id="GO:0005524">
    <property type="term" value="F:ATP binding"/>
    <property type="evidence" value="ECO:0007669"/>
    <property type="project" value="UniProtKB-KW"/>
</dbReference>
<dbReference type="GO" id="GO:0032447">
    <property type="term" value="P:protein urmylation"/>
    <property type="evidence" value="ECO:0007669"/>
    <property type="project" value="TreeGrafter"/>
</dbReference>
<evidence type="ECO:0000259" key="15">
    <source>
        <dbReference type="PROSITE" id="PS50206"/>
    </source>
</evidence>
<comment type="caution">
    <text evidence="16">The sequence shown here is derived from an EMBL/GenBank/DDBJ whole genome shotgun (WGS) entry which is preliminary data.</text>
</comment>
<dbReference type="InterPro" id="IPR028885">
    <property type="entry name" value="MOCS3/Uba4"/>
</dbReference>
<evidence type="ECO:0000256" key="13">
    <source>
        <dbReference type="HAMAP-Rule" id="MF_03049"/>
    </source>
</evidence>
<keyword evidence="2 13" id="KW-0963">Cytoplasm</keyword>
<dbReference type="GO" id="GO:0004792">
    <property type="term" value="F:thiosulfate-cyanide sulfurtransferase activity"/>
    <property type="evidence" value="ECO:0007669"/>
    <property type="project" value="TreeGrafter"/>
</dbReference>
<dbReference type="GO" id="GO:0002143">
    <property type="term" value="P:tRNA wobble position uridine thiolation"/>
    <property type="evidence" value="ECO:0007669"/>
    <property type="project" value="InterPro"/>
</dbReference>
<keyword evidence="13" id="KW-0501">Molybdenum cofactor biosynthesis</keyword>
<dbReference type="GO" id="GO:0005829">
    <property type="term" value="C:cytosol"/>
    <property type="evidence" value="ECO:0007669"/>
    <property type="project" value="UniProtKB-SubCell"/>
</dbReference>
<keyword evidence="17" id="KW-1185">Reference proteome</keyword>
<keyword evidence="4 13" id="KW-0819">tRNA processing</keyword>
<dbReference type="Gene3D" id="3.40.250.10">
    <property type="entry name" value="Rhodanese-like domain"/>
    <property type="match status" value="1"/>
</dbReference>
<evidence type="ECO:0000256" key="5">
    <source>
        <dbReference type="ARBA" id="ARBA00022695"/>
    </source>
</evidence>
<comment type="function">
    <text evidence="13">Plays a central role in 2-thiolation of mcm(5)S(2)U at tRNA wobble positions of cytosolic tRNA(Lys), tRNA(Glu) and tRNA(Gln). Also essential during biosynthesis of the molybdenum cofactor. Acts by mediating the C-terminal thiocarboxylation of sulfur carriers urm1 and MOCS2A. Its N-terminus first activates urm1 and MOCS2A as acyl-adenylates (-COAMP), then the persulfide sulfur on the catalytic cysteine is transferred to urm1 and MOCS2A to form thiocarboxylation (-COSH) of their C-terminus. The reaction probably involves hydrogen sulfide that is generated from the persulfide intermediate and that acts as nucleophile towards urm1 and MOCS2A. Subsequently, a transient disulfide bond is formed. Does not use thiosulfate as sulfur donor; nfs1 probably acting as a sulfur donor for thiocarboxylation reactions.</text>
</comment>